<dbReference type="SUPFAM" id="SSF56059">
    <property type="entry name" value="Glutathione synthetase ATP-binding domain-like"/>
    <property type="match status" value="1"/>
</dbReference>
<dbReference type="PANTHER" id="PTHR11130">
    <property type="entry name" value="GLUTATHIONE SYNTHETASE"/>
    <property type="match status" value="1"/>
</dbReference>
<dbReference type="PANTHER" id="PTHR11130:SF0">
    <property type="entry name" value="GLUTATHIONE SYNTHETASE"/>
    <property type="match status" value="1"/>
</dbReference>
<sequence>MCDSACNPVQKPEDCCSSMELPVLKPCIPIPIPEEQLLDVIDKSKDWAIMHGAGMRSKANFNPDVMQFAPFVLVPSSFPRKEFEKAVKLQTILNELMHKVAHDTDFLRSTLANTIQVDEFTGNLFRIYEDILKTCSNQVRFFEFLFPAIT</sequence>
<keyword evidence="2" id="KW-1185">Reference proteome</keyword>
<dbReference type="GO" id="GO:0043295">
    <property type="term" value="F:glutathione binding"/>
    <property type="evidence" value="ECO:0007669"/>
    <property type="project" value="TreeGrafter"/>
</dbReference>
<name>A0A1B0DJB1_PHLPP</name>
<dbReference type="InterPro" id="IPR005615">
    <property type="entry name" value="Glutathione_synthase"/>
</dbReference>
<dbReference type="Gene3D" id="3.30.1490.80">
    <property type="match status" value="1"/>
</dbReference>
<organism evidence="1 2">
    <name type="scientific">Phlebotomus papatasi</name>
    <name type="common">Sandfly</name>
    <dbReference type="NCBI Taxonomy" id="29031"/>
    <lineage>
        <taxon>Eukaryota</taxon>
        <taxon>Metazoa</taxon>
        <taxon>Ecdysozoa</taxon>
        <taxon>Arthropoda</taxon>
        <taxon>Hexapoda</taxon>
        <taxon>Insecta</taxon>
        <taxon>Pterygota</taxon>
        <taxon>Neoptera</taxon>
        <taxon>Endopterygota</taxon>
        <taxon>Diptera</taxon>
        <taxon>Nematocera</taxon>
        <taxon>Psychodoidea</taxon>
        <taxon>Psychodidae</taxon>
        <taxon>Phlebotomus</taxon>
        <taxon>Phlebotomus</taxon>
    </lineage>
</organism>
<dbReference type="EnsemblMetazoa" id="PPAI008335-RA">
    <property type="protein sequence ID" value="PPAI008335-PA"/>
    <property type="gene ID" value="PPAI008335"/>
</dbReference>
<dbReference type="EMBL" id="AJVK01006312">
    <property type="status" value="NOT_ANNOTATED_CDS"/>
    <property type="molecule type" value="Genomic_DNA"/>
</dbReference>
<dbReference type="FunFam" id="3.30.1490.80:FF:000009">
    <property type="entry name" value="Glutathione synthetase"/>
    <property type="match status" value="1"/>
</dbReference>
<evidence type="ECO:0000313" key="1">
    <source>
        <dbReference type="EnsemblMetazoa" id="PPAI008335-PA"/>
    </source>
</evidence>
<dbReference type="GO" id="GO:0005829">
    <property type="term" value="C:cytosol"/>
    <property type="evidence" value="ECO:0007669"/>
    <property type="project" value="TreeGrafter"/>
</dbReference>
<protein>
    <recommendedName>
        <fullName evidence="3">Glutathione synthetase</fullName>
    </recommendedName>
</protein>
<dbReference type="AlphaFoldDB" id="A0A1B0DJB1"/>
<dbReference type="GO" id="GO:0004363">
    <property type="term" value="F:glutathione synthase activity"/>
    <property type="evidence" value="ECO:0007669"/>
    <property type="project" value="InterPro"/>
</dbReference>
<proteinExistence type="predicted"/>
<dbReference type="Proteomes" id="UP000092462">
    <property type="component" value="Unassembled WGS sequence"/>
</dbReference>
<dbReference type="VEuPathDB" id="VectorBase:PPAI008335"/>
<reference evidence="1" key="1">
    <citation type="submission" date="2022-08" db="UniProtKB">
        <authorList>
            <consortium name="EnsemblMetazoa"/>
        </authorList>
    </citation>
    <scope>IDENTIFICATION</scope>
    <source>
        <strain evidence="1">Israel</strain>
    </source>
</reference>
<accession>A0A1B0DJB1</accession>
<dbReference type="Pfam" id="PF03917">
    <property type="entry name" value="GSH_synth_ATP"/>
    <property type="match status" value="1"/>
</dbReference>
<dbReference type="InterPro" id="IPR014049">
    <property type="entry name" value="Glutathione_synthase_N_euk"/>
</dbReference>
<dbReference type="GO" id="GO:0005524">
    <property type="term" value="F:ATP binding"/>
    <property type="evidence" value="ECO:0007669"/>
    <property type="project" value="InterPro"/>
</dbReference>
<dbReference type="VEuPathDB" id="VectorBase:PPAPM1_001856"/>
<evidence type="ECO:0008006" key="3">
    <source>
        <dbReference type="Google" id="ProtNLM"/>
    </source>
</evidence>
<evidence type="ECO:0000313" key="2">
    <source>
        <dbReference type="Proteomes" id="UP000092462"/>
    </source>
</evidence>